<accession>A0A383D275</accession>
<dbReference type="AlphaFoldDB" id="A0A383D275"/>
<feature type="transmembrane region" description="Helical" evidence="1">
    <location>
        <begin position="12"/>
        <end position="39"/>
    </location>
</feature>
<evidence type="ECO:0000313" key="2">
    <source>
        <dbReference type="EMBL" id="SVE38582.1"/>
    </source>
</evidence>
<evidence type="ECO:0000256" key="1">
    <source>
        <dbReference type="SAM" id="Phobius"/>
    </source>
</evidence>
<feature type="non-terminal residue" evidence="2">
    <location>
        <position position="65"/>
    </location>
</feature>
<keyword evidence="1" id="KW-0472">Membrane</keyword>
<sequence length="65" mass="7071">MKSRFIDKSILFQKLVPTLLVVCSITLILLIPLAIWVAYGPMSNQTDTVTIGNSNNILLPILSAG</sequence>
<keyword evidence="1" id="KW-1133">Transmembrane helix</keyword>
<name>A0A383D275_9ZZZZ</name>
<proteinExistence type="predicted"/>
<dbReference type="EMBL" id="UINC01213691">
    <property type="protein sequence ID" value="SVE38582.1"/>
    <property type="molecule type" value="Genomic_DNA"/>
</dbReference>
<organism evidence="2">
    <name type="scientific">marine metagenome</name>
    <dbReference type="NCBI Taxonomy" id="408172"/>
    <lineage>
        <taxon>unclassified sequences</taxon>
        <taxon>metagenomes</taxon>
        <taxon>ecological metagenomes</taxon>
    </lineage>
</organism>
<keyword evidence="1" id="KW-0812">Transmembrane</keyword>
<protein>
    <submittedName>
        <fullName evidence="2">Uncharacterized protein</fullName>
    </submittedName>
</protein>
<gene>
    <name evidence="2" type="ORF">METZ01_LOCUS491436</name>
</gene>
<reference evidence="2" key="1">
    <citation type="submission" date="2018-05" db="EMBL/GenBank/DDBJ databases">
        <authorList>
            <person name="Lanie J.A."/>
            <person name="Ng W.-L."/>
            <person name="Kazmierczak K.M."/>
            <person name="Andrzejewski T.M."/>
            <person name="Davidsen T.M."/>
            <person name="Wayne K.J."/>
            <person name="Tettelin H."/>
            <person name="Glass J.I."/>
            <person name="Rusch D."/>
            <person name="Podicherti R."/>
            <person name="Tsui H.-C.T."/>
            <person name="Winkler M.E."/>
        </authorList>
    </citation>
    <scope>NUCLEOTIDE SEQUENCE</scope>
</reference>